<dbReference type="EMBL" id="JBHSIS010000006">
    <property type="protein sequence ID" value="MFC4854097.1"/>
    <property type="molecule type" value="Genomic_DNA"/>
</dbReference>
<comment type="caution">
    <text evidence="1">The sequence shown here is derived from an EMBL/GenBank/DDBJ whole genome shotgun (WGS) entry which is preliminary data.</text>
</comment>
<evidence type="ECO:0000313" key="2">
    <source>
        <dbReference type="Proteomes" id="UP001595859"/>
    </source>
</evidence>
<protein>
    <submittedName>
        <fullName evidence="1">Uncharacterized protein</fullName>
    </submittedName>
</protein>
<name>A0ABV9RYQ0_9PSEU</name>
<dbReference type="RefSeq" id="WP_378056051.1">
    <property type="nucleotide sequence ID" value="NZ_JBHSIS010000006.1"/>
</dbReference>
<organism evidence="1 2">
    <name type="scientific">Actinophytocola glycyrrhizae</name>
    <dbReference type="NCBI Taxonomy" id="2044873"/>
    <lineage>
        <taxon>Bacteria</taxon>
        <taxon>Bacillati</taxon>
        <taxon>Actinomycetota</taxon>
        <taxon>Actinomycetes</taxon>
        <taxon>Pseudonocardiales</taxon>
        <taxon>Pseudonocardiaceae</taxon>
    </lineage>
</organism>
<evidence type="ECO:0000313" key="1">
    <source>
        <dbReference type="EMBL" id="MFC4854097.1"/>
    </source>
</evidence>
<keyword evidence="2" id="KW-1185">Reference proteome</keyword>
<sequence>MHSEQPWEKLNEGFYTGNPAAYFRRRQFLLVLAATRMRELDEFLEQGISFEGIELKLEPSSDIDNETRLHQAFLVAESEILLHHASEALIRLFLGHEGRPACPWIECSALREPRRFREEVDRLAANTWAPERRREIGHVFLGAAPDEPGEEWNDAVDAVIMLLRLLSKNLNEDANMYNAVKHGMTVIPGEAYIGLSDDSGQAVLGHRGLSVAFLESTKVGKERTWRETTKWCSVPRTLWLIDLALRQMEALWIIASARYVGKPAKGVHVITKDAVRLATTGELASGAPVKRFSRIIGIEQL</sequence>
<gene>
    <name evidence="1" type="ORF">ACFPCV_11350</name>
</gene>
<proteinExistence type="predicted"/>
<accession>A0ABV9RYQ0</accession>
<dbReference type="Proteomes" id="UP001595859">
    <property type="component" value="Unassembled WGS sequence"/>
</dbReference>
<reference evidence="2" key="1">
    <citation type="journal article" date="2019" name="Int. J. Syst. Evol. Microbiol.">
        <title>The Global Catalogue of Microorganisms (GCM) 10K type strain sequencing project: providing services to taxonomists for standard genome sequencing and annotation.</title>
        <authorList>
            <consortium name="The Broad Institute Genomics Platform"/>
            <consortium name="The Broad Institute Genome Sequencing Center for Infectious Disease"/>
            <person name="Wu L."/>
            <person name="Ma J."/>
        </authorList>
    </citation>
    <scope>NUCLEOTIDE SEQUENCE [LARGE SCALE GENOMIC DNA]</scope>
    <source>
        <strain evidence="2">ZS-22-S1</strain>
    </source>
</reference>